<protein>
    <submittedName>
        <fullName evidence="1">8236_t:CDS:1</fullName>
    </submittedName>
</protein>
<sequence length="65" mass="7772">MYLLKHTSENYNSESYENIKDQFWNTFYDALDCNIQGTNRKRRILSIIADKLPYDIIKEKLPVSI</sequence>
<evidence type="ECO:0000313" key="1">
    <source>
        <dbReference type="EMBL" id="CAG8732436.1"/>
    </source>
</evidence>
<reference evidence="1 2" key="1">
    <citation type="submission" date="2021-06" db="EMBL/GenBank/DDBJ databases">
        <authorList>
            <person name="Kallberg Y."/>
            <person name="Tangrot J."/>
            <person name="Rosling A."/>
        </authorList>
    </citation>
    <scope>NUCLEOTIDE SEQUENCE [LARGE SCALE GENOMIC DNA]</scope>
    <source>
        <strain evidence="1 2">120-4 pot B 10/14</strain>
    </source>
</reference>
<evidence type="ECO:0000313" key="2">
    <source>
        <dbReference type="Proteomes" id="UP000789901"/>
    </source>
</evidence>
<comment type="caution">
    <text evidence="1">The sequence shown here is derived from an EMBL/GenBank/DDBJ whole genome shotgun (WGS) entry which is preliminary data.</text>
</comment>
<organism evidence="1 2">
    <name type="scientific">Gigaspora margarita</name>
    <dbReference type="NCBI Taxonomy" id="4874"/>
    <lineage>
        <taxon>Eukaryota</taxon>
        <taxon>Fungi</taxon>
        <taxon>Fungi incertae sedis</taxon>
        <taxon>Mucoromycota</taxon>
        <taxon>Glomeromycotina</taxon>
        <taxon>Glomeromycetes</taxon>
        <taxon>Diversisporales</taxon>
        <taxon>Gigasporaceae</taxon>
        <taxon>Gigaspora</taxon>
    </lineage>
</organism>
<proteinExistence type="predicted"/>
<accession>A0ABN7V562</accession>
<dbReference type="Proteomes" id="UP000789901">
    <property type="component" value="Unassembled WGS sequence"/>
</dbReference>
<keyword evidence="2" id="KW-1185">Reference proteome</keyword>
<gene>
    <name evidence="1" type="ORF">GMARGA_LOCUS14520</name>
</gene>
<dbReference type="EMBL" id="CAJVQB010009660">
    <property type="protein sequence ID" value="CAG8732436.1"/>
    <property type="molecule type" value="Genomic_DNA"/>
</dbReference>
<name>A0ABN7V562_GIGMA</name>